<dbReference type="InterPro" id="IPR035965">
    <property type="entry name" value="PAS-like_dom_sf"/>
</dbReference>
<evidence type="ECO:0000256" key="4">
    <source>
        <dbReference type="ARBA" id="ARBA00023136"/>
    </source>
</evidence>
<dbReference type="Pfam" id="PF00990">
    <property type="entry name" value="GGDEF"/>
    <property type="match status" value="1"/>
</dbReference>
<comment type="subcellular location">
    <subcellularLocation>
        <location evidence="1">Membrane</location>
        <topology evidence="1">Multi-pass membrane protein</topology>
    </subcellularLocation>
</comment>
<dbReference type="FunFam" id="3.30.70.270:FF:000001">
    <property type="entry name" value="Diguanylate cyclase domain protein"/>
    <property type="match status" value="1"/>
</dbReference>
<dbReference type="InterPro" id="IPR043128">
    <property type="entry name" value="Rev_trsase/Diguanyl_cyclase"/>
</dbReference>
<feature type="domain" description="GGDEF" evidence="9">
    <location>
        <begin position="567"/>
        <end position="700"/>
    </location>
</feature>
<dbReference type="InterPro" id="IPR000160">
    <property type="entry name" value="GGDEF_dom"/>
</dbReference>
<dbReference type="NCBIfam" id="TIGR00254">
    <property type="entry name" value="GGDEF"/>
    <property type="match status" value="1"/>
</dbReference>
<dbReference type="SMART" id="SM00267">
    <property type="entry name" value="GGDEF"/>
    <property type="match status" value="1"/>
</dbReference>
<evidence type="ECO:0000256" key="1">
    <source>
        <dbReference type="ARBA" id="ARBA00004141"/>
    </source>
</evidence>
<dbReference type="Pfam" id="PF08448">
    <property type="entry name" value="PAS_4"/>
    <property type="match status" value="1"/>
</dbReference>
<feature type="domain" description="PAS" evidence="6">
    <location>
        <begin position="410"/>
        <end position="457"/>
    </location>
</feature>
<dbReference type="Gene3D" id="3.30.450.20">
    <property type="entry name" value="PAS domain"/>
    <property type="match status" value="2"/>
</dbReference>
<evidence type="ECO:0000313" key="10">
    <source>
        <dbReference type="EMBL" id="MBB6083620.1"/>
    </source>
</evidence>
<feature type="transmembrane region" description="Helical" evidence="5">
    <location>
        <begin position="15"/>
        <end position="36"/>
    </location>
</feature>
<dbReference type="SUPFAM" id="SSF158472">
    <property type="entry name" value="HAMP domain-like"/>
    <property type="match status" value="1"/>
</dbReference>
<organism evidence="10 11">
    <name type="scientific">Castellaniella defragrans</name>
    <name type="common">Alcaligenes defragrans</name>
    <dbReference type="NCBI Taxonomy" id="75697"/>
    <lineage>
        <taxon>Bacteria</taxon>
        <taxon>Pseudomonadati</taxon>
        <taxon>Pseudomonadota</taxon>
        <taxon>Betaproteobacteria</taxon>
        <taxon>Burkholderiales</taxon>
        <taxon>Alcaligenaceae</taxon>
        <taxon>Castellaniella</taxon>
    </lineage>
</organism>
<dbReference type="CDD" id="cd06225">
    <property type="entry name" value="HAMP"/>
    <property type="match status" value="1"/>
</dbReference>
<dbReference type="RefSeq" id="WP_244978232.1">
    <property type="nucleotide sequence ID" value="NZ_JACHIB010000008.1"/>
</dbReference>
<feature type="domain" description="PAS" evidence="6">
    <location>
        <begin position="288"/>
        <end position="330"/>
    </location>
</feature>
<dbReference type="Proteomes" id="UP000541136">
    <property type="component" value="Unassembled WGS sequence"/>
</dbReference>
<dbReference type="EMBL" id="JACHIB010000008">
    <property type="protein sequence ID" value="MBB6083620.1"/>
    <property type="molecule type" value="Genomic_DNA"/>
</dbReference>
<evidence type="ECO:0000259" key="7">
    <source>
        <dbReference type="PROSITE" id="PS50113"/>
    </source>
</evidence>
<evidence type="ECO:0000259" key="8">
    <source>
        <dbReference type="PROSITE" id="PS50885"/>
    </source>
</evidence>
<dbReference type="PROSITE" id="PS50887">
    <property type="entry name" value="GGDEF"/>
    <property type="match status" value="1"/>
</dbReference>
<dbReference type="InterPro" id="IPR003660">
    <property type="entry name" value="HAMP_dom"/>
</dbReference>
<evidence type="ECO:0000256" key="5">
    <source>
        <dbReference type="SAM" id="Phobius"/>
    </source>
</evidence>
<evidence type="ECO:0000256" key="3">
    <source>
        <dbReference type="ARBA" id="ARBA00022989"/>
    </source>
</evidence>
<dbReference type="InterPro" id="IPR000700">
    <property type="entry name" value="PAS-assoc_C"/>
</dbReference>
<dbReference type="PANTHER" id="PTHR44757:SF2">
    <property type="entry name" value="BIOFILM ARCHITECTURE MAINTENANCE PROTEIN MBAA"/>
    <property type="match status" value="1"/>
</dbReference>
<accession>A0A7W9TMS4</accession>
<feature type="domain" description="HAMP" evidence="8">
    <location>
        <begin position="224"/>
        <end position="276"/>
    </location>
</feature>
<dbReference type="GO" id="GO:0007165">
    <property type="term" value="P:signal transduction"/>
    <property type="evidence" value="ECO:0007669"/>
    <property type="project" value="InterPro"/>
</dbReference>
<dbReference type="AlphaFoldDB" id="A0A7W9TMS4"/>
<keyword evidence="3 5" id="KW-1133">Transmembrane helix</keyword>
<dbReference type="Gene3D" id="6.10.340.10">
    <property type="match status" value="1"/>
</dbReference>
<dbReference type="PROSITE" id="PS50113">
    <property type="entry name" value="PAC"/>
    <property type="match status" value="1"/>
</dbReference>
<reference evidence="10 11" key="1">
    <citation type="submission" date="2020-08" db="EMBL/GenBank/DDBJ databases">
        <title>Genomic Encyclopedia of Type Strains, Phase IV (KMG-IV): sequencing the most valuable type-strain genomes for metagenomic binning, comparative biology and taxonomic classification.</title>
        <authorList>
            <person name="Goeker M."/>
        </authorList>
    </citation>
    <scope>NUCLEOTIDE SEQUENCE [LARGE SCALE GENOMIC DNA]</scope>
    <source>
        <strain evidence="10 11">DSM 12141</strain>
    </source>
</reference>
<dbReference type="InterPro" id="IPR000014">
    <property type="entry name" value="PAS"/>
</dbReference>
<dbReference type="GO" id="GO:0016020">
    <property type="term" value="C:membrane"/>
    <property type="evidence" value="ECO:0007669"/>
    <property type="project" value="UniProtKB-SubCell"/>
</dbReference>
<evidence type="ECO:0000256" key="2">
    <source>
        <dbReference type="ARBA" id="ARBA00022692"/>
    </source>
</evidence>
<dbReference type="PROSITE" id="PS50885">
    <property type="entry name" value="HAMP"/>
    <property type="match status" value="1"/>
</dbReference>
<keyword evidence="4 5" id="KW-0472">Membrane</keyword>
<dbReference type="Gene3D" id="3.30.70.270">
    <property type="match status" value="1"/>
</dbReference>
<evidence type="ECO:0000259" key="9">
    <source>
        <dbReference type="PROSITE" id="PS50887"/>
    </source>
</evidence>
<feature type="domain" description="PAC" evidence="7">
    <location>
        <begin position="363"/>
        <end position="413"/>
    </location>
</feature>
<sequence>MRLDPLPRTVRQKASLAFILVVLLAIGNVSIVQFLLRESDGMAATLNVAGKMRMLSQRIGLEALAGHQPPGAPAPADDLPAAFEAAHDALRHGGHAFDLDVPPVPAALAPQLLAVREAWTRYRDAVDALAEARAEAGNGTGAGTRAENGAEAVNGAVAGAGTATGAAVADLMRAGSALLARTEALMDGLVAQVRVVQQRALYGAYALFALDLLLLGLAGWVVSRQILRPIHALVRQCRALAVGDYAARSALPPGDELGELGRALNDSAAHIGQLLRDIEKEHAALAEAQAMFRGLSDNTLAGIYMMDADLRFIYANARMADILGYPQAELADGFPLDRVFIGPSYEATLRRVRDRFAGSEARTRLECTARRRDGSMVELETFGSLMSLHGRPALIGIMFDITERKRAEASARRAALVYAHTSEAMVVTDADGAIQDVNPAFTAVTGYTLQDVVGRTMNVLSSGRHGDEFYRAMWARLHETGRWSGDIHNRRKSGEEYVERLSINTSYNEDGSVNCRIGLFSDVTEKRRREASIWHQAHYDLLTQLPNRQMFQENLRRSIEHSRESGVPFALVFLDLDFFKDVNDSMGHEAGDQLLRLVARRLNECVRSSDLVARLGGDEFTLIIRDIHDPDDIFALADKILGALSQPFTLGDHVVQISASMGAAFHPRDGDGDAELLRAADLAMYAAKEEGRNHFRVYAPEMRAPALARDGLQSGGLQSG</sequence>
<dbReference type="SMART" id="SM00091">
    <property type="entry name" value="PAS"/>
    <property type="match status" value="2"/>
</dbReference>
<dbReference type="InterPro" id="IPR029787">
    <property type="entry name" value="Nucleotide_cyclase"/>
</dbReference>
<evidence type="ECO:0000313" key="11">
    <source>
        <dbReference type="Proteomes" id="UP000541136"/>
    </source>
</evidence>
<keyword evidence="2 5" id="KW-0812">Transmembrane</keyword>
<dbReference type="SUPFAM" id="SSF55073">
    <property type="entry name" value="Nucleotide cyclase"/>
    <property type="match status" value="1"/>
</dbReference>
<dbReference type="Pfam" id="PF13675">
    <property type="entry name" value="PilJ"/>
    <property type="match status" value="1"/>
</dbReference>
<dbReference type="InterPro" id="IPR001610">
    <property type="entry name" value="PAC"/>
</dbReference>
<dbReference type="CDD" id="cd00130">
    <property type="entry name" value="PAS"/>
    <property type="match status" value="2"/>
</dbReference>
<name>A0A7W9TMS4_CASDE</name>
<protein>
    <submittedName>
        <fullName evidence="10">Diguanylate cyclase (GGDEF)-like protein/PAS domain S-box-containing protein</fullName>
    </submittedName>
</protein>
<dbReference type="CDD" id="cd01949">
    <property type="entry name" value="GGDEF"/>
    <property type="match status" value="1"/>
</dbReference>
<dbReference type="InterPro" id="IPR052155">
    <property type="entry name" value="Biofilm_reg_signaling"/>
</dbReference>
<dbReference type="Pfam" id="PF00672">
    <property type="entry name" value="HAMP"/>
    <property type="match status" value="1"/>
</dbReference>
<gene>
    <name evidence="10" type="ORF">HNR28_001659</name>
</gene>
<proteinExistence type="predicted"/>
<dbReference type="SMART" id="SM00086">
    <property type="entry name" value="PAC"/>
    <property type="match status" value="2"/>
</dbReference>
<dbReference type="NCBIfam" id="TIGR00229">
    <property type="entry name" value="sensory_box"/>
    <property type="match status" value="2"/>
</dbReference>
<feature type="transmembrane region" description="Helical" evidence="5">
    <location>
        <begin position="202"/>
        <end position="222"/>
    </location>
</feature>
<dbReference type="SMART" id="SM00304">
    <property type="entry name" value="HAMP"/>
    <property type="match status" value="1"/>
</dbReference>
<dbReference type="GO" id="GO:0003824">
    <property type="term" value="F:catalytic activity"/>
    <property type="evidence" value="ECO:0007669"/>
    <property type="project" value="UniProtKB-ARBA"/>
</dbReference>
<dbReference type="InterPro" id="IPR013656">
    <property type="entry name" value="PAS_4"/>
</dbReference>
<dbReference type="InterPro" id="IPR029095">
    <property type="entry name" value="NarX-like_N"/>
</dbReference>
<dbReference type="PROSITE" id="PS50112">
    <property type="entry name" value="PAS"/>
    <property type="match status" value="2"/>
</dbReference>
<evidence type="ECO:0000259" key="6">
    <source>
        <dbReference type="PROSITE" id="PS50112"/>
    </source>
</evidence>
<dbReference type="PANTHER" id="PTHR44757">
    <property type="entry name" value="DIGUANYLATE CYCLASE DGCP"/>
    <property type="match status" value="1"/>
</dbReference>
<dbReference type="SUPFAM" id="SSF55785">
    <property type="entry name" value="PYP-like sensor domain (PAS domain)"/>
    <property type="match status" value="2"/>
</dbReference>
<comment type="caution">
    <text evidence="10">The sequence shown here is derived from an EMBL/GenBank/DDBJ whole genome shotgun (WGS) entry which is preliminary data.</text>
</comment>
<dbReference type="Pfam" id="PF13426">
    <property type="entry name" value="PAS_9"/>
    <property type="match status" value="1"/>
</dbReference>